<dbReference type="Proteomes" id="UP000053858">
    <property type="component" value="Unassembled WGS sequence"/>
</dbReference>
<dbReference type="InterPro" id="IPR039581">
    <property type="entry name" value="FNDC11"/>
</dbReference>
<evidence type="ECO:0000259" key="1">
    <source>
        <dbReference type="Pfam" id="PF17744"/>
    </source>
</evidence>
<evidence type="ECO:0000259" key="2">
    <source>
        <dbReference type="Pfam" id="PF20996"/>
    </source>
</evidence>
<evidence type="ECO:0000313" key="4">
    <source>
        <dbReference type="Proteomes" id="UP000053858"/>
    </source>
</evidence>
<evidence type="ECO:0000313" key="3">
    <source>
        <dbReference type="EMBL" id="KGL87991.1"/>
    </source>
</evidence>
<organism evidence="3 4">
    <name type="scientific">Charadrius vociferus</name>
    <name type="common">Killdeer</name>
    <name type="synonym">Aegialitis vocifera</name>
    <dbReference type="NCBI Taxonomy" id="50402"/>
    <lineage>
        <taxon>Eukaryota</taxon>
        <taxon>Metazoa</taxon>
        <taxon>Chordata</taxon>
        <taxon>Craniata</taxon>
        <taxon>Vertebrata</taxon>
        <taxon>Euteleostomi</taxon>
        <taxon>Archelosauria</taxon>
        <taxon>Archosauria</taxon>
        <taxon>Dinosauria</taxon>
        <taxon>Saurischia</taxon>
        <taxon>Theropoda</taxon>
        <taxon>Coelurosauria</taxon>
        <taxon>Aves</taxon>
        <taxon>Neognathae</taxon>
        <taxon>Neoaves</taxon>
        <taxon>Charadriiformes</taxon>
        <taxon>Charadriidae</taxon>
        <taxon>Charadrius</taxon>
    </lineage>
</organism>
<protein>
    <submittedName>
        <fullName evidence="3">Uncharacterized protein C20orf195</fullName>
    </submittedName>
</protein>
<dbReference type="PANTHER" id="PTHR14537">
    <property type="entry name" value="FIBRONECTIN TYPE III DOMAIN-CONTAINING PROTEIN 11"/>
    <property type="match status" value="1"/>
</dbReference>
<feature type="non-terminal residue" evidence="3">
    <location>
        <position position="309"/>
    </location>
</feature>
<sequence length="309" mass="35882">SFGIMAVILNEFETSSEGTAHNGEDDNVSWEQYLKRRNLVLQFLHSDLNLSHLQHYRNKVELLKKCCFYLEIEPKHVNVTDHNHEMHHIDILEVIDPIQWERMKKVGKKQTEIQLSLLTELLEQLERGREELSCCIETCDMVSLLSGWDMIMQRLSKLSKFMETLLPLQVPGKLYVKRRLVSQADLASILPAIKLSLCTKTPLIFDRRESFAYKDRVKLKWFSENQESFLEPCQLHIKLLTNGNQAELGYGRLQPVSSNTCIVQDLQPGRSYEFTIRRSRTRTFVFADWHDSITLKTKPDAVEDADSSA</sequence>
<dbReference type="AlphaFoldDB" id="A0A0A0A1S8"/>
<feature type="domain" description="DUF5581" evidence="2">
    <location>
        <begin position="28"/>
        <end position="194"/>
    </location>
</feature>
<dbReference type="InterPro" id="IPR048317">
    <property type="entry name" value="DUF5581_C"/>
</dbReference>
<gene>
    <name evidence="3" type="ORF">N301_10531</name>
</gene>
<dbReference type="EMBL" id="KL870348">
    <property type="protein sequence ID" value="KGL87991.1"/>
    <property type="molecule type" value="Genomic_DNA"/>
</dbReference>
<dbReference type="Pfam" id="PF17744">
    <property type="entry name" value="DUF5581"/>
    <property type="match status" value="1"/>
</dbReference>
<proteinExistence type="predicted"/>
<feature type="domain" description="DUF5581" evidence="1">
    <location>
        <begin position="200"/>
        <end position="304"/>
    </location>
</feature>
<accession>A0A0A0A1S8</accession>
<name>A0A0A0A1S8_CHAVO</name>
<dbReference type="InterPro" id="IPR049231">
    <property type="entry name" value="DUF5581_N"/>
</dbReference>
<keyword evidence="4" id="KW-1185">Reference proteome</keyword>
<reference evidence="4" key="1">
    <citation type="journal article" date="2014" name="Science">
        <title>Comparative genomics reveals insights into avian genome evolution and adaptation.</title>
        <authorList>
            <consortium name="Avian Genome Consortium"/>
            <person name="Zhang G."/>
            <person name="Li C."/>
            <person name="Li Q."/>
            <person name="Li B."/>
            <person name="Larkin D.M."/>
            <person name="Lee C."/>
            <person name="Storz J.F."/>
            <person name="Antunes A."/>
            <person name="Greenwold M.J."/>
            <person name="Meredith R.W."/>
            <person name="Odeen A."/>
            <person name="Cui J."/>
            <person name="Zhou Q."/>
            <person name="Xu L."/>
            <person name="Pan H."/>
            <person name="Wang Z."/>
            <person name="Jin L."/>
            <person name="Zhang P."/>
            <person name="Hu H."/>
            <person name="Yang W."/>
            <person name="Hu J."/>
            <person name="Xiao J."/>
            <person name="Yang Z."/>
            <person name="Liu Y."/>
            <person name="Xie Q."/>
            <person name="Yu H."/>
            <person name="Lian J."/>
            <person name="Wen P."/>
            <person name="Zhang F."/>
            <person name="Li H."/>
            <person name="Zeng Y."/>
            <person name="Xiong Z."/>
            <person name="Liu S."/>
            <person name="Zhou L."/>
            <person name="Huang Z."/>
            <person name="An N."/>
            <person name="Wang J."/>
            <person name="Zheng Q."/>
            <person name="Xiong Y."/>
            <person name="Wang G."/>
            <person name="Wang B."/>
            <person name="Wang J."/>
            <person name="Fan Y."/>
            <person name="da Fonseca R.R."/>
            <person name="Alfaro-Nunez A."/>
            <person name="Schubert M."/>
            <person name="Orlando L."/>
            <person name="Mourier T."/>
            <person name="Howard J.T."/>
            <person name="Ganapathy G."/>
            <person name="Pfenning A."/>
            <person name="Whitney O."/>
            <person name="Rivas M.V."/>
            <person name="Hara E."/>
            <person name="Smith J."/>
            <person name="Farre M."/>
            <person name="Narayan J."/>
            <person name="Slavov G."/>
            <person name="Romanov M.N."/>
            <person name="Borges R."/>
            <person name="Machado J.P."/>
            <person name="Khan I."/>
            <person name="Springer M.S."/>
            <person name="Gatesy J."/>
            <person name="Hoffmann F.G."/>
            <person name="Opazo J.C."/>
            <person name="Hastad O."/>
            <person name="Sawyer R.H."/>
            <person name="Kim H."/>
            <person name="Kim K.W."/>
            <person name="Kim H.J."/>
            <person name="Cho S."/>
            <person name="Li N."/>
            <person name="Huang Y."/>
            <person name="Bruford M.W."/>
            <person name="Zhan X."/>
            <person name="Dixon A."/>
            <person name="Bertelsen M.F."/>
            <person name="Derryberry E."/>
            <person name="Warren W."/>
            <person name="Wilson R.K."/>
            <person name="Li S."/>
            <person name="Ray D.A."/>
            <person name="Green R.E."/>
            <person name="O'Brien S.J."/>
            <person name="Griffin D."/>
            <person name="Johnson W.E."/>
            <person name="Haussler D."/>
            <person name="Ryder O.A."/>
            <person name="Willerslev E."/>
            <person name="Graves G.R."/>
            <person name="Alstrom P."/>
            <person name="Fjeldsa J."/>
            <person name="Mindell D.P."/>
            <person name="Edwards S.V."/>
            <person name="Braun E.L."/>
            <person name="Rahbek C."/>
            <person name="Burt D.W."/>
            <person name="Houde P."/>
            <person name="Zhang Y."/>
            <person name="Yang H."/>
            <person name="Wang J."/>
            <person name="Jarvis E.D."/>
            <person name="Gilbert M.T."/>
            <person name="Wang J."/>
        </authorList>
    </citation>
    <scope>NUCLEOTIDE SEQUENCE [LARGE SCALE GENOMIC DNA]</scope>
</reference>
<feature type="non-terminal residue" evidence="3">
    <location>
        <position position="1"/>
    </location>
</feature>
<dbReference type="Pfam" id="PF20996">
    <property type="entry name" value="DUF5581_N"/>
    <property type="match status" value="1"/>
</dbReference>